<reference evidence="7 8" key="1">
    <citation type="submission" date="2020-09" db="EMBL/GenBank/DDBJ databases">
        <title>Paenibacillus sp. strain PR3 16S rRNA gene Genome sequencing and assembly.</title>
        <authorList>
            <person name="Kim J."/>
        </authorList>
    </citation>
    <scope>NUCLEOTIDE SEQUENCE [LARGE SCALE GENOMIC DNA]</scope>
    <source>
        <strain evidence="7 8">PR3</strain>
    </source>
</reference>
<gene>
    <name evidence="7" type="ORF">H8B09_16855</name>
</gene>
<dbReference type="CDD" id="cd06171">
    <property type="entry name" value="Sigma70_r4"/>
    <property type="match status" value="1"/>
</dbReference>
<evidence type="ECO:0000256" key="1">
    <source>
        <dbReference type="ARBA" id="ARBA00010641"/>
    </source>
</evidence>
<dbReference type="SUPFAM" id="SSF88659">
    <property type="entry name" value="Sigma3 and sigma4 domains of RNA polymerase sigma factors"/>
    <property type="match status" value="1"/>
</dbReference>
<dbReference type="InterPro" id="IPR039425">
    <property type="entry name" value="RNA_pol_sigma-70-like"/>
</dbReference>
<dbReference type="PANTHER" id="PTHR43133">
    <property type="entry name" value="RNA POLYMERASE ECF-TYPE SIGMA FACTO"/>
    <property type="match status" value="1"/>
</dbReference>
<dbReference type="EMBL" id="JACXZA010000004">
    <property type="protein sequence ID" value="MBD3920434.1"/>
    <property type="molecule type" value="Genomic_DNA"/>
</dbReference>
<dbReference type="InterPro" id="IPR014284">
    <property type="entry name" value="RNA_pol_sigma-70_dom"/>
</dbReference>
<dbReference type="PANTHER" id="PTHR43133:SF60">
    <property type="entry name" value="RNA POLYMERASE SIGMA FACTOR SIGV"/>
    <property type="match status" value="1"/>
</dbReference>
<accession>A0ABR8N1T7</accession>
<evidence type="ECO:0000256" key="2">
    <source>
        <dbReference type="ARBA" id="ARBA00023015"/>
    </source>
</evidence>
<keyword evidence="3" id="KW-0731">Sigma factor</keyword>
<dbReference type="Proteomes" id="UP000609346">
    <property type="component" value="Unassembled WGS sequence"/>
</dbReference>
<comment type="similarity">
    <text evidence="1">Belongs to the sigma-70 factor family. ECF subfamily.</text>
</comment>
<evidence type="ECO:0000256" key="3">
    <source>
        <dbReference type="ARBA" id="ARBA00023082"/>
    </source>
</evidence>
<protein>
    <submittedName>
        <fullName evidence="7">Sigma-70 family RNA polymerase sigma factor</fullName>
    </submittedName>
</protein>
<organism evidence="7 8">
    <name type="scientific">Paenibacillus terricola</name>
    <dbReference type="NCBI Taxonomy" id="2763503"/>
    <lineage>
        <taxon>Bacteria</taxon>
        <taxon>Bacillati</taxon>
        <taxon>Bacillota</taxon>
        <taxon>Bacilli</taxon>
        <taxon>Bacillales</taxon>
        <taxon>Paenibacillaceae</taxon>
        <taxon>Paenibacillus</taxon>
    </lineage>
</organism>
<dbReference type="NCBIfam" id="TIGR02937">
    <property type="entry name" value="sigma70-ECF"/>
    <property type="match status" value="1"/>
</dbReference>
<name>A0ABR8N1T7_9BACL</name>
<keyword evidence="2" id="KW-0805">Transcription regulation</keyword>
<dbReference type="Pfam" id="PF04542">
    <property type="entry name" value="Sigma70_r2"/>
    <property type="match status" value="1"/>
</dbReference>
<dbReference type="InterPro" id="IPR036388">
    <property type="entry name" value="WH-like_DNA-bd_sf"/>
</dbReference>
<dbReference type="InterPro" id="IPR013324">
    <property type="entry name" value="RNA_pol_sigma_r3/r4-like"/>
</dbReference>
<evidence type="ECO:0000259" key="6">
    <source>
        <dbReference type="Pfam" id="PF08281"/>
    </source>
</evidence>
<feature type="domain" description="RNA polymerase sigma-70 region 2" evidence="5">
    <location>
        <begin position="21"/>
        <end position="87"/>
    </location>
</feature>
<evidence type="ECO:0000313" key="7">
    <source>
        <dbReference type="EMBL" id="MBD3920434.1"/>
    </source>
</evidence>
<dbReference type="InterPro" id="IPR007627">
    <property type="entry name" value="RNA_pol_sigma70_r2"/>
</dbReference>
<proteinExistence type="inferred from homology"/>
<sequence>MTTRERYTIVSSRNSALVPFIMEHQDNIYRLAYSYVHNKDDALDVVQESIYKAMKTKSPLQDSSAIKSWFYRIVVHTALDLLKKRKRVQPIEDEQLHAIMDESEDHYSDVDMTRSLEQLPDKYRIVVVLRYFEDLKIEEVAEVLHENVNTVKTRLYHALRLLRIEMSQPS</sequence>
<evidence type="ECO:0000256" key="4">
    <source>
        <dbReference type="ARBA" id="ARBA00023163"/>
    </source>
</evidence>
<evidence type="ECO:0000259" key="5">
    <source>
        <dbReference type="Pfam" id="PF04542"/>
    </source>
</evidence>
<keyword evidence="4" id="KW-0804">Transcription</keyword>
<evidence type="ECO:0000313" key="8">
    <source>
        <dbReference type="Proteomes" id="UP000609346"/>
    </source>
</evidence>
<dbReference type="InterPro" id="IPR013249">
    <property type="entry name" value="RNA_pol_sigma70_r4_t2"/>
</dbReference>
<keyword evidence="8" id="KW-1185">Reference proteome</keyword>
<dbReference type="SUPFAM" id="SSF88946">
    <property type="entry name" value="Sigma2 domain of RNA polymerase sigma factors"/>
    <property type="match status" value="1"/>
</dbReference>
<dbReference type="InterPro" id="IPR013325">
    <property type="entry name" value="RNA_pol_sigma_r2"/>
</dbReference>
<comment type="caution">
    <text evidence="7">The sequence shown here is derived from an EMBL/GenBank/DDBJ whole genome shotgun (WGS) entry which is preliminary data.</text>
</comment>
<feature type="domain" description="RNA polymerase sigma factor 70 region 4 type 2" evidence="6">
    <location>
        <begin position="113"/>
        <end position="162"/>
    </location>
</feature>
<dbReference type="Gene3D" id="1.10.1740.10">
    <property type="match status" value="1"/>
</dbReference>
<dbReference type="Gene3D" id="1.10.10.10">
    <property type="entry name" value="Winged helix-like DNA-binding domain superfamily/Winged helix DNA-binding domain"/>
    <property type="match status" value="1"/>
</dbReference>
<dbReference type="Pfam" id="PF08281">
    <property type="entry name" value="Sigma70_r4_2"/>
    <property type="match status" value="1"/>
</dbReference>